<name>A0A5S5CLL7_9ACTN</name>
<dbReference type="EMBL" id="VNHW01000020">
    <property type="protein sequence ID" value="TYP82084.1"/>
    <property type="molecule type" value="Genomic_DNA"/>
</dbReference>
<gene>
    <name evidence="1" type="ORF">BD833_12068</name>
</gene>
<accession>A0A5S5CLL7</accession>
<proteinExistence type="predicted"/>
<evidence type="ECO:0000313" key="2">
    <source>
        <dbReference type="Proteomes" id="UP000322499"/>
    </source>
</evidence>
<dbReference type="InterPro" id="IPR010767">
    <property type="entry name" value="Phage_CGC-2007_Cje0229"/>
</dbReference>
<reference evidence="1 2" key="1">
    <citation type="submission" date="2019-07" db="EMBL/GenBank/DDBJ databases">
        <title>Genomic Encyclopedia of Archaeal and Bacterial Type Strains, Phase II (KMG-II): from individual species to whole genera.</title>
        <authorList>
            <person name="Goeker M."/>
        </authorList>
    </citation>
    <scope>NUCLEOTIDE SEQUENCE [LARGE SCALE GENOMIC DNA]</scope>
    <source>
        <strain evidence="1 2">DSM 46842</strain>
    </source>
</reference>
<dbReference type="RefSeq" id="WP_166535122.1">
    <property type="nucleotide sequence ID" value="NZ_VNHW01000020.1"/>
</dbReference>
<organism evidence="1 2">
    <name type="scientific">Blastococcus xanthinilyticus</name>
    <dbReference type="NCBI Taxonomy" id="1564164"/>
    <lineage>
        <taxon>Bacteria</taxon>
        <taxon>Bacillati</taxon>
        <taxon>Actinomycetota</taxon>
        <taxon>Actinomycetes</taxon>
        <taxon>Geodermatophilales</taxon>
        <taxon>Geodermatophilaceae</taxon>
        <taxon>Blastococcus</taxon>
    </lineage>
</organism>
<dbReference type="Pfam" id="PF07087">
    <property type="entry name" value="DUF1353"/>
    <property type="match status" value="1"/>
</dbReference>
<keyword evidence="2" id="KW-1185">Reference proteome</keyword>
<comment type="caution">
    <text evidence="1">The sequence shown here is derived from an EMBL/GenBank/DDBJ whole genome shotgun (WGS) entry which is preliminary data.</text>
</comment>
<dbReference type="Proteomes" id="UP000322499">
    <property type="component" value="Unassembled WGS sequence"/>
</dbReference>
<sequence>MPFLSGPELRYAGCGQYETVGATDYRGAHDHIAVPAGFATDLATVPRAFWAVLPPHGAYEKAAVLHDWLCVQLAAHRRCWCRPPVNARETDGLFRRVMREAGVGPVTRWVMWTGVRWGALANPARRAGWWRDAPAVAGITAAGLAAAVTAVRVADRAARLIARSSRA</sequence>
<protein>
    <submittedName>
        <fullName evidence="1">Uncharacterized protein DUF1353</fullName>
    </submittedName>
</protein>
<evidence type="ECO:0000313" key="1">
    <source>
        <dbReference type="EMBL" id="TYP82084.1"/>
    </source>
</evidence>
<dbReference type="AlphaFoldDB" id="A0A5S5CLL7"/>